<accession>A0A849IKE5</accession>
<dbReference type="CDD" id="cd00293">
    <property type="entry name" value="USP-like"/>
    <property type="match status" value="1"/>
</dbReference>
<organism evidence="2 3">
    <name type="scientific">Enterovirga aerilata</name>
    <dbReference type="NCBI Taxonomy" id="2730920"/>
    <lineage>
        <taxon>Bacteria</taxon>
        <taxon>Pseudomonadati</taxon>
        <taxon>Pseudomonadota</taxon>
        <taxon>Alphaproteobacteria</taxon>
        <taxon>Hyphomicrobiales</taxon>
        <taxon>Methylobacteriaceae</taxon>
        <taxon>Enterovirga</taxon>
    </lineage>
</organism>
<dbReference type="SUPFAM" id="SSF52402">
    <property type="entry name" value="Adenine nucleotide alpha hydrolases-like"/>
    <property type="match status" value="1"/>
</dbReference>
<dbReference type="AlphaFoldDB" id="A0A849IKE5"/>
<proteinExistence type="predicted"/>
<dbReference type="Gene3D" id="3.40.50.12370">
    <property type="match status" value="1"/>
</dbReference>
<keyword evidence="3" id="KW-1185">Reference proteome</keyword>
<comment type="caution">
    <text evidence="2">The sequence shown here is derived from an EMBL/GenBank/DDBJ whole genome shotgun (WGS) entry which is preliminary data.</text>
</comment>
<dbReference type="EMBL" id="JABEPP010000005">
    <property type="protein sequence ID" value="NNM74413.1"/>
    <property type="molecule type" value="Genomic_DNA"/>
</dbReference>
<gene>
    <name evidence="2" type="ORF">HJG44_18815</name>
</gene>
<reference evidence="2 3" key="1">
    <citation type="submission" date="2020-04" db="EMBL/GenBank/DDBJ databases">
        <title>Enterovirga sp. isolate from soil.</title>
        <authorList>
            <person name="Chea S."/>
            <person name="Kim D.-U."/>
        </authorList>
    </citation>
    <scope>NUCLEOTIDE SEQUENCE [LARGE SCALE GENOMIC DNA]</scope>
    <source>
        <strain evidence="2 3">DB1703</strain>
    </source>
</reference>
<dbReference type="InterPro" id="IPR006016">
    <property type="entry name" value="UspA"/>
</dbReference>
<evidence type="ECO:0000313" key="3">
    <source>
        <dbReference type="Proteomes" id="UP000564885"/>
    </source>
</evidence>
<protein>
    <submittedName>
        <fullName evidence="2">Universal stress protein</fullName>
    </submittedName>
</protein>
<name>A0A849IKE5_9HYPH</name>
<dbReference type="Pfam" id="PF00582">
    <property type="entry name" value="Usp"/>
    <property type="match status" value="1"/>
</dbReference>
<evidence type="ECO:0000259" key="1">
    <source>
        <dbReference type="Pfam" id="PF00582"/>
    </source>
</evidence>
<evidence type="ECO:0000313" key="2">
    <source>
        <dbReference type="EMBL" id="NNM74413.1"/>
    </source>
</evidence>
<feature type="domain" description="UspA" evidence="1">
    <location>
        <begin position="15"/>
        <end position="153"/>
    </location>
</feature>
<dbReference type="Proteomes" id="UP000564885">
    <property type="component" value="Unassembled WGS sequence"/>
</dbReference>
<sequence>MGATRRSFEAGHRPKFLVIVDDTPECSRAIRFAARRCARTGANLVMLAIVDPPDNFEWLGVGEALRAEAEEEAAGRLEEAASLATAASPGLEPERLIRVGEKDESILHLIEEDQDISFLVLASGVGSSGPGPLVSSIAGRMSGTFPVPIVIVPGDLADEAIDALAG</sequence>